<evidence type="ECO:0000256" key="3">
    <source>
        <dbReference type="ARBA" id="ARBA00022512"/>
    </source>
</evidence>
<comment type="subcellular location">
    <subcellularLocation>
        <location evidence="1">Secreted</location>
        <location evidence="1">Cell wall</location>
    </subcellularLocation>
</comment>
<dbReference type="EMBL" id="KE546988">
    <property type="protein sequence ID" value="EPY53413.1"/>
    <property type="molecule type" value="Genomic_DNA"/>
</dbReference>
<dbReference type="eggNOG" id="ENOG502QPVV">
    <property type="taxonomic scope" value="Eukaryota"/>
</dbReference>
<sequence>MRFFETVTAALFLTGAFAAPFRHPHHLHHKRDAPAVTSQVVAYTTVVVGGSSSGSPISSSSTVTPTSSSAPTGPSSSSSSYASSSSTTSSSAAAPSSTGGTSSFTDGVYDCSSFPSDQEGIVALDYLGLGGYTGIQIGNGAGSSCTEGAYCSYACKPGMMKTQWPSEQPSDGETRGGLVCKNGKLHRTNTDKENLCEQGLGSASVENKLGQGVAICQTDYPGSENMVIPTFVEGGNSSPLTVTDNNSYFHWRGMGTSAQFYVNKAGYSAEKGCQWGTQNDDFGNWAPLVFGAGMTDGITWLSIFQNPLTTQKANYNVKIVGENGSNVSGDCTFENGSFTSGSNGCTVGVTSGSAKFVFY</sequence>
<comment type="similarity">
    <text evidence="2">Belongs to the SUN family.</text>
</comment>
<dbReference type="GO" id="GO:0000920">
    <property type="term" value="P:septum digestion after cytokinesis"/>
    <property type="evidence" value="ECO:0007669"/>
    <property type="project" value="EnsemblFungi"/>
</dbReference>
<evidence type="ECO:0000256" key="2">
    <source>
        <dbReference type="ARBA" id="ARBA00010579"/>
    </source>
</evidence>
<keyword evidence="10" id="KW-0624">Polysaccharide degradation</keyword>
<dbReference type="GO" id="GO:0016798">
    <property type="term" value="F:hydrolase activity, acting on glycosyl bonds"/>
    <property type="evidence" value="ECO:0007669"/>
    <property type="project" value="UniProtKB-KW"/>
</dbReference>
<evidence type="ECO:0000256" key="12">
    <source>
        <dbReference type="SAM" id="SignalP"/>
    </source>
</evidence>
<keyword evidence="9" id="KW-0961">Cell wall biogenesis/degradation</keyword>
<protein>
    <submittedName>
        <fullName evidence="13">Cell wall protein Psu1</fullName>
    </submittedName>
</protein>
<dbReference type="STRING" id="653667.S9W0P0"/>
<accession>S9W0P0</accession>
<dbReference type="PANTHER" id="PTHR31316">
    <property type="entry name" value="BETA-GLUCOSIDASE-LIKE PROTEIN NCA3, MITOCHONDRIAL-RELATED"/>
    <property type="match status" value="1"/>
</dbReference>
<evidence type="ECO:0000256" key="11">
    <source>
        <dbReference type="SAM" id="MobiDB-lite"/>
    </source>
</evidence>
<evidence type="ECO:0000256" key="4">
    <source>
        <dbReference type="ARBA" id="ARBA00022525"/>
    </source>
</evidence>
<keyword evidence="6" id="KW-0378">Hydrolase</keyword>
<dbReference type="InterPro" id="IPR051526">
    <property type="entry name" value="Beta-Glucosidase_SUN"/>
</dbReference>
<dbReference type="Proteomes" id="UP000015464">
    <property type="component" value="Unassembled WGS sequence"/>
</dbReference>
<evidence type="ECO:0000256" key="8">
    <source>
        <dbReference type="ARBA" id="ARBA00023295"/>
    </source>
</evidence>
<feature type="chain" id="PRO_5004572408" evidence="12">
    <location>
        <begin position="19"/>
        <end position="359"/>
    </location>
</feature>
<dbReference type="GO" id="GO:0005576">
    <property type="term" value="C:extracellular region"/>
    <property type="evidence" value="ECO:0007669"/>
    <property type="project" value="EnsemblFungi"/>
</dbReference>
<dbReference type="PANTHER" id="PTHR31316:SF0">
    <property type="entry name" value="SECRETED BETA-GLUCOSIDASE SIM1-RELATED"/>
    <property type="match status" value="1"/>
</dbReference>
<dbReference type="GO" id="GO:0031505">
    <property type="term" value="P:fungal-type cell wall organization"/>
    <property type="evidence" value="ECO:0007669"/>
    <property type="project" value="TreeGrafter"/>
</dbReference>
<evidence type="ECO:0000256" key="6">
    <source>
        <dbReference type="ARBA" id="ARBA00022801"/>
    </source>
</evidence>
<dbReference type="RefSeq" id="XP_013022037.1">
    <property type="nucleotide sequence ID" value="XM_013166583.1"/>
</dbReference>
<dbReference type="InterPro" id="IPR005556">
    <property type="entry name" value="SUN"/>
</dbReference>
<dbReference type="GeneID" id="25038897"/>
<keyword evidence="8" id="KW-0326">Glycosidase</keyword>
<reference evidence="13 14" key="1">
    <citation type="journal article" date="2011" name="Science">
        <title>Comparative functional genomics of the fission yeasts.</title>
        <authorList>
            <person name="Rhind N."/>
            <person name="Chen Z."/>
            <person name="Yassour M."/>
            <person name="Thompson D.A."/>
            <person name="Haas B.J."/>
            <person name="Habib N."/>
            <person name="Wapinski I."/>
            <person name="Roy S."/>
            <person name="Lin M.F."/>
            <person name="Heiman D.I."/>
            <person name="Young S.K."/>
            <person name="Furuya K."/>
            <person name="Guo Y."/>
            <person name="Pidoux A."/>
            <person name="Chen H.M."/>
            <person name="Robbertse B."/>
            <person name="Goldberg J.M."/>
            <person name="Aoki K."/>
            <person name="Bayne E.H."/>
            <person name="Berlin A.M."/>
            <person name="Desjardins C.A."/>
            <person name="Dobbs E."/>
            <person name="Dukaj L."/>
            <person name="Fan L."/>
            <person name="FitzGerald M.G."/>
            <person name="French C."/>
            <person name="Gujja S."/>
            <person name="Hansen K."/>
            <person name="Keifenheim D."/>
            <person name="Levin J.Z."/>
            <person name="Mosher R.A."/>
            <person name="Mueller C.A."/>
            <person name="Pfiffner J."/>
            <person name="Priest M."/>
            <person name="Russ C."/>
            <person name="Smialowska A."/>
            <person name="Swoboda P."/>
            <person name="Sykes S.M."/>
            <person name="Vaughn M."/>
            <person name="Vengrova S."/>
            <person name="Yoder R."/>
            <person name="Zeng Q."/>
            <person name="Allshire R."/>
            <person name="Baulcombe D."/>
            <person name="Birren B.W."/>
            <person name="Brown W."/>
            <person name="Ekwall K."/>
            <person name="Kellis M."/>
            <person name="Leatherwood J."/>
            <person name="Levin H."/>
            <person name="Margalit H."/>
            <person name="Martienssen R."/>
            <person name="Nieduszynski C.A."/>
            <person name="Spatafora J.W."/>
            <person name="Friedman N."/>
            <person name="Dalgaard J.Z."/>
            <person name="Baumann P."/>
            <person name="Niki H."/>
            <person name="Regev A."/>
            <person name="Nusbaum C."/>
        </authorList>
    </citation>
    <scope>NUCLEOTIDE SEQUENCE [LARGE SCALE GENOMIC DNA]</scope>
    <source>
        <strain evidence="14">OY26 / ATCC MYA-4695 / CBS 11777 / NBRC 106824 / NRRL Y48691</strain>
    </source>
</reference>
<dbReference type="HOGENOM" id="CLU_033459_0_0_1"/>
<gene>
    <name evidence="13" type="ORF">SPOG_04584</name>
</gene>
<dbReference type="GO" id="GO:0000272">
    <property type="term" value="P:polysaccharide catabolic process"/>
    <property type="evidence" value="ECO:0007669"/>
    <property type="project" value="UniProtKB-KW"/>
</dbReference>
<evidence type="ECO:0000256" key="9">
    <source>
        <dbReference type="ARBA" id="ARBA00023316"/>
    </source>
</evidence>
<keyword evidence="3" id="KW-0134">Cell wall</keyword>
<evidence type="ECO:0000313" key="13">
    <source>
        <dbReference type="EMBL" id="EPY53413.1"/>
    </source>
</evidence>
<dbReference type="OMA" id="ACVWGSS"/>
<dbReference type="AlphaFoldDB" id="S9W0P0"/>
<dbReference type="OrthoDB" id="5339822at2759"/>
<feature type="region of interest" description="Disordered" evidence="11">
    <location>
        <begin position="51"/>
        <end position="99"/>
    </location>
</feature>
<dbReference type="GO" id="GO:0009986">
    <property type="term" value="C:cell surface"/>
    <property type="evidence" value="ECO:0007669"/>
    <property type="project" value="TreeGrafter"/>
</dbReference>
<feature type="signal peptide" evidence="12">
    <location>
        <begin position="1"/>
        <end position="18"/>
    </location>
</feature>
<name>S9W0P0_SCHCR</name>
<dbReference type="Pfam" id="PF03856">
    <property type="entry name" value="SUN"/>
    <property type="match status" value="1"/>
</dbReference>
<organism evidence="13 14">
    <name type="scientific">Schizosaccharomyces cryophilus (strain OY26 / ATCC MYA-4695 / CBS 11777 / NBRC 106824 / NRRL Y48691)</name>
    <name type="common">Fission yeast</name>
    <dbReference type="NCBI Taxonomy" id="653667"/>
    <lineage>
        <taxon>Eukaryota</taxon>
        <taxon>Fungi</taxon>
        <taxon>Dikarya</taxon>
        <taxon>Ascomycota</taxon>
        <taxon>Taphrinomycotina</taxon>
        <taxon>Schizosaccharomycetes</taxon>
        <taxon>Schizosaccharomycetales</taxon>
        <taxon>Schizosaccharomycetaceae</taxon>
        <taxon>Schizosaccharomyces</taxon>
    </lineage>
</organism>
<evidence type="ECO:0000256" key="1">
    <source>
        <dbReference type="ARBA" id="ARBA00004191"/>
    </source>
</evidence>
<evidence type="ECO:0000256" key="10">
    <source>
        <dbReference type="ARBA" id="ARBA00023326"/>
    </source>
</evidence>
<dbReference type="GO" id="GO:0009277">
    <property type="term" value="C:fungal-type cell wall"/>
    <property type="evidence" value="ECO:0007669"/>
    <property type="project" value="EnsemblFungi"/>
</dbReference>
<keyword evidence="14" id="KW-1185">Reference proteome</keyword>
<evidence type="ECO:0000313" key="14">
    <source>
        <dbReference type="Proteomes" id="UP000015464"/>
    </source>
</evidence>
<keyword evidence="5 12" id="KW-0732">Signal</keyword>
<keyword evidence="7" id="KW-0119">Carbohydrate metabolism</keyword>
<proteinExistence type="inferred from homology"/>
<evidence type="ECO:0000256" key="5">
    <source>
        <dbReference type="ARBA" id="ARBA00022729"/>
    </source>
</evidence>
<keyword evidence="4" id="KW-0964">Secreted</keyword>
<evidence type="ECO:0000256" key="7">
    <source>
        <dbReference type="ARBA" id="ARBA00023277"/>
    </source>
</evidence>